<accession>A0A6N3FXD3</accession>
<organism evidence="1">
    <name type="scientific">Clostridium tertium</name>
    <dbReference type="NCBI Taxonomy" id="1559"/>
    <lineage>
        <taxon>Bacteria</taxon>
        <taxon>Bacillati</taxon>
        <taxon>Bacillota</taxon>
        <taxon>Clostridia</taxon>
        <taxon>Eubacteriales</taxon>
        <taxon>Clostridiaceae</taxon>
        <taxon>Clostridium</taxon>
    </lineage>
</organism>
<name>A0A6N3FXD3_9CLOT</name>
<evidence type="ECO:0000313" key="1">
    <source>
        <dbReference type="EMBL" id="VYU57012.1"/>
    </source>
</evidence>
<dbReference type="RefSeq" id="WP_156627345.1">
    <property type="nucleotide sequence ID" value="NZ_CACRTO010000042.1"/>
</dbReference>
<reference evidence="1" key="1">
    <citation type="submission" date="2019-11" db="EMBL/GenBank/DDBJ databases">
        <authorList>
            <person name="Feng L."/>
        </authorList>
    </citation>
    <scope>NUCLEOTIDE SEQUENCE</scope>
    <source>
        <strain evidence="1">CTertiumLFYP3</strain>
    </source>
</reference>
<protein>
    <recommendedName>
        <fullName evidence="2">Lipocalin-like domain-containing protein</fullName>
    </recommendedName>
</protein>
<dbReference type="AlphaFoldDB" id="A0A6N3FXD3"/>
<proteinExistence type="predicted"/>
<gene>
    <name evidence="1" type="ORF">CTLFYP3_02906</name>
</gene>
<dbReference type="EMBL" id="CACRTO010000042">
    <property type="protein sequence ID" value="VYU57012.1"/>
    <property type="molecule type" value="Genomic_DNA"/>
</dbReference>
<evidence type="ECO:0008006" key="2">
    <source>
        <dbReference type="Google" id="ProtNLM"/>
    </source>
</evidence>
<sequence>MKKLIKSASIILLTLCVIGFISIYTEEKSLNNKLVGAWVIESSGYNAEKYSEEDIKNMVSNGGIFQGLKLMSNSMVYVDGTIVTFKENNNLNIGLLGGNYSINDKEIEIDLGDGMIDSFEINIDDDKMSLVGDYIINLVKHNE</sequence>